<dbReference type="Pfam" id="PF05569">
    <property type="entry name" value="Peptidase_M56"/>
    <property type="match status" value="1"/>
</dbReference>
<feature type="transmembrane region" description="Helical" evidence="1">
    <location>
        <begin position="93"/>
        <end position="114"/>
    </location>
</feature>
<dbReference type="OrthoDB" id="1628901at2"/>
<organism evidence="3 4">
    <name type="scientific">Rhodanobacter denitrificans</name>
    <dbReference type="NCBI Taxonomy" id="666685"/>
    <lineage>
        <taxon>Bacteria</taxon>
        <taxon>Pseudomonadati</taxon>
        <taxon>Pseudomonadota</taxon>
        <taxon>Gammaproteobacteria</taxon>
        <taxon>Lysobacterales</taxon>
        <taxon>Rhodanobacteraceae</taxon>
        <taxon>Rhodanobacter</taxon>
    </lineage>
</organism>
<reference evidence="3 4" key="1">
    <citation type="submission" date="2018-05" db="EMBL/GenBank/DDBJ databases">
        <title>Draft genome sequence of Rhodanobacter denitrificans Yn1 isolated from gold copper mine.</title>
        <authorList>
            <person name="Yang N."/>
            <person name="Mazhar H.S."/>
            <person name="Rensing C."/>
        </authorList>
    </citation>
    <scope>NUCLEOTIDE SEQUENCE [LARGE SCALE GENOMIC DNA]</scope>
    <source>
        <strain evidence="3 4">Yn1</strain>
    </source>
</reference>
<sequence length="516" mass="55518">MNSVELIGRGWLLLLAFTAAVLLVAALRKPCRRLFGTERAFQLWLLPPLAMLASQLPHAAVTPVMMLSPAVAAITSAATALPTYAAGSGAIDWRAWIALPWLLGSMVTLLLATLAQARYRMRLRGATSMVDAQSRWPVLRASSADIGPALIGAWRSRIVLPADFECRYDATEQMLILAHEIIHARRRDGWWCLLAQLGAAVFWFHPLAWWALAALRHDQELACDTAVLREHGGQRRNYANAMLKTQSAAFALPVGCTWSPRHPLTERIAMLKLTSPSRRCRHAGMIAGIAVAIVVAGSVYAASAPQAERAAWKVQADHATWKVRGPEYQLDMQVELSTDDGHQRHAETVALALCVAPEKAAMANVGSLMVQATTVPVDDRQVRIDLAVGNIDALPLAHSQLQGVLGQTLHTKGTGADGRHAYAIDVTPQAGCPARVMAEASPVKVTEHITNGAARTVAESIAAKAGWTLINPDALGAAPVTLSFNEMPAGTALQRVADLAGMKLVLDGKRVRFAPK</sequence>
<dbReference type="EMBL" id="QFWQ01000008">
    <property type="protein sequence ID" value="RCS29058.1"/>
    <property type="molecule type" value="Genomic_DNA"/>
</dbReference>
<keyword evidence="4" id="KW-1185">Reference proteome</keyword>
<accession>A0A368KD16</accession>
<comment type="caution">
    <text evidence="3">The sequence shown here is derived from an EMBL/GenBank/DDBJ whole genome shotgun (WGS) entry which is preliminary data.</text>
</comment>
<dbReference type="InterPro" id="IPR008756">
    <property type="entry name" value="Peptidase_M56"/>
</dbReference>
<dbReference type="CDD" id="cd07341">
    <property type="entry name" value="M56_BlaR1_MecR1_like"/>
    <property type="match status" value="1"/>
</dbReference>
<evidence type="ECO:0000259" key="2">
    <source>
        <dbReference type="Pfam" id="PF05569"/>
    </source>
</evidence>
<keyword evidence="1" id="KW-0472">Membrane</keyword>
<proteinExistence type="predicted"/>
<name>A0A368KD16_9GAMM</name>
<dbReference type="AlphaFoldDB" id="A0A368KD16"/>
<dbReference type="RefSeq" id="WP_114344560.1">
    <property type="nucleotide sequence ID" value="NZ_QFWQ01000008.1"/>
</dbReference>
<gene>
    <name evidence="3" type="ORF">DEO45_13410</name>
</gene>
<evidence type="ECO:0000313" key="4">
    <source>
        <dbReference type="Proteomes" id="UP000252387"/>
    </source>
</evidence>
<evidence type="ECO:0000313" key="3">
    <source>
        <dbReference type="EMBL" id="RCS29058.1"/>
    </source>
</evidence>
<dbReference type="PANTHER" id="PTHR34978">
    <property type="entry name" value="POSSIBLE SENSOR-TRANSDUCER PROTEIN BLAR"/>
    <property type="match status" value="1"/>
</dbReference>
<feature type="transmembrane region" description="Helical" evidence="1">
    <location>
        <begin position="190"/>
        <end position="212"/>
    </location>
</feature>
<feature type="domain" description="Peptidase M56" evidence="2">
    <location>
        <begin position="14"/>
        <end position="271"/>
    </location>
</feature>
<feature type="transmembrane region" description="Helical" evidence="1">
    <location>
        <begin position="6"/>
        <end position="27"/>
    </location>
</feature>
<keyword evidence="1" id="KW-0812">Transmembrane</keyword>
<dbReference type="Proteomes" id="UP000252387">
    <property type="component" value="Unassembled WGS sequence"/>
</dbReference>
<dbReference type="PANTHER" id="PTHR34978:SF3">
    <property type="entry name" value="SLR0241 PROTEIN"/>
    <property type="match status" value="1"/>
</dbReference>
<feature type="transmembrane region" description="Helical" evidence="1">
    <location>
        <begin position="283"/>
        <end position="303"/>
    </location>
</feature>
<dbReference type="InterPro" id="IPR052173">
    <property type="entry name" value="Beta-lactam_resp_regulator"/>
</dbReference>
<evidence type="ECO:0000256" key="1">
    <source>
        <dbReference type="SAM" id="Phobius"/>
    </source>
</evidence>
<protein>
    <submittedName>
        <fullName evidence="3">Peptidase M56</fullName>
    </submittedName>
</protein>
<keyword evidence="1" id="KW-1133">Transmembrane helix</keyword>